<evidence type="ECO:0000256" key="4">
    <source>
        <dbReference type="ARBA" id="ARBA00022691"/>
    </source>
</evidence>
<accession>A0A8A4U368</accession>
<evidence type="ECO:0000313" key="8">
    <source>
        <dbReference type="EMBL" id="QTD53185.1"/>
    </source>
</evidence>
<dbReference type="RefSeq" id="WP_237383285.1">
    <property type="nucleotide sequence ID" value="NZ_CP071793.1"/>
</dbReference>
<dbReference type="InterPro" id="IPR040758">
    <property type="entry name" value="PrmC_N"/>
</dbReference>
<keyword evidence="4" id="KW-0949">S-adenosyl-L-methionine</keyword>
<evidence type="ECO:0000313" key="9">
    <source>
        <dbReference type="Proteomes" id="UP000663929"/>
    </source>
</evidence>
<dbReference type="EC" id="2.1.1.297" evidence="1"/>
<dbReference type="InterPro" id="IPR007848">
    <property type="entry name" value="Small_mtfrase_dom"/>
</dbReference>
<dbReference type="AlphaFoldDB" id="A0A8A4U368"/>
<dbReference type="InterPro" id="IPR002052">
    <property type="entry name" value="DNA_methylase_N6_adenine_CS"/>
</dbReference>
<dbReference type="Pfam" id="PF17827">
    <property type="entry name" value="PrmC_N"/>
    <property type="match status" value="1"/>
</dbReference>
<dbReference type="PROSITE" id="PS00092">
    <property type="entry name" value="N6_MTASE"/>
    <property type="match status" value="1"/>
</dbReference>
<dbReference type="GO" id="GO:0102559">
    <property type="term" value="F:peptide chain release factor N(5)-glutamine methyltransferase activity"/>
    <property type="evidence" value="ECO:0007669"/>
    <property type="project" value="UniProtKB-EC"/>
</dbReference>
<evidence type="ECO:0000256" key="2">
    <source>
        <dbReference type="ARBA" id="ARBA00022603"/>
    </source>
</evidence>
<evidence type="ECO:0000256" key="1">
    <source>
        <dbReference type="ARBA" id="ARBA00012771"/>
    </source>
</evidence>
<dbReference type="InterPro" id="IPR004556">
    <property type="entry name" value="HemK-like"/>
</dbReference>
<gene>
    <name evidence="8" type="primary">prmC</name>
    <name evidence="8" type="ORF">J3U87_12070</name>
</gene>
<dbReference type="NCBIfam" id="TIGR00536">
    <property type="entry name" value="hemK_fam"/>
    <property type="match status" value="1"/>
</dbReference>
<dbReference type="EMBL" id="CP071793">
    <property type="protein sequence ID" value="QTD53185.1"/>
    <property type="molecule type" value="Genomic_DNA"/>
</dbReference>
<dbReference type="PANTHER" id="PTHR18895:SF74">
    <property type="entry name" value="MTRF1L RELEASE FACTOR GLUTAMINE METHYLTRANSFERASE"/>
    <property type="match status" value="1"/>
</dbReference>
<evidence type="ECO:0000259" key="7">
    <source>
        <dbReference type="Pfam" id="PF17827"/>
    </source>
</evidence>
<dbReference type="KEGG" id="scor:J3U87_12070"/>
<organism evidence="8 9">
    <name type="scientific">Sulfidibacter corallicola</name>
    <dbReference type="NCBI Taxonomy" id="2818388"/>
    <lineage>
        <taxon>Bacteria</taxon>
        <taxon>Pseudomonadati</taxon>
        <taxon>Acidobacteriota</taxon>
        <taxon>Holophagae</taxon>
        <taxon>Acanthopleuribacterales</taxon>
        <taxon>Acanthopleuribacteraceae</taxon>
        <taxon>Sulfidibacter</taxon>
    </lineage>
</organism>
<dbReference type="Pfam" id="PF05175">
    <property type="entry name" value="MTS"/>
    <property type="match status" value="1"/>
</dbReference>
<keyword evidence="3 8" id="KW-0808">Transferase</keyword>
<dbReference type="InterPro" id="IPR050320">
    <property type="entry name" value="N5-glutamine_MTase"/>
</dbReference>
<feature type="domain" description="Release factor glutamine methyltransferase N-terminal" evidence="7">
    <location>
        <begin position="19"/>
        <end position="72"/>
    </location>
</feature>
<dbReference type="SUPFAM" id="SSF53335">
    <property type="entry name" value="S-adenosyl-L-methionine-dependent methyltransferases"/>
    <property type="match status" value="1"/>
</dbReference>
<dbReference type="PANTHER" id="PTHR18895">
    <property type="entry name" value="HEMK METHYLTRANSFERASE"/>
    <property type="match status" value="1"/>
</dbReference>
<evidence type="ECO:0000259" key="6">
    <source>
        <dbReference type="Pfam" id="PF05175"/>
    </source>
</evidence>
<keyword evidence="9" id="KW-1185">Reference proteome</keyword>
<dbReference type="Proteomes" id="UP000663929">
    <property type="component" value="Chromosome"/>
</dbReference>
<dbReference type="InterPro" id="IPR029063">
    <property type="entry name" value="SAM-dependent_MTases_sf"/>
</dbReference>
<evidence type="ECO:0000256" key="5">
    <source>
        <dbReference type="ARBA" id="ARBA00048391"/>
    </source>
</evidence>
<dbReference type="Gene3D" id="3.40.50.150">
    <property type="entry name" value="Vaccinia Virus protein VP39"/>
    <property type="match status" value="1"/>
</dbReference>
<name>A0A8A4U368_SULCO</name>
<comment type="catalytic activity">
    <reaction evidence="5">
        <text>L-glutaminyl-[peptide chain release factor] + S-adenosyl-L-methionine = N(5)-methyl-L-glutaminyl-[peptide chain release factor] + S-adenosyl-L-homocysteine + H(+)</text>
        <dbReference type="Rhea" id="RHEA:42896"/>
        <dbReference type="Rhea" id="RHEA-COMP:10271"/>
        <dbReference type="Rhea" id="RHEA-COMP:10272"/>
        <dbReference type="ChEBI" id="CHEBI:15378"/>
        <dbReference type="ChEBI" id="CHEBI:30011"/>
        <dbReference type="ChEBI" id="CHEBI:57856"/>
        <dbReference type="ChEBI" id="CHEBI:59789"/>
        <dbReference type="ChEBI" id="CHEBI:61891"/>
        <dbReference type="EC" id="2.1.1.297"/>
    </reaction>
</comment>
<sequence length="291" mass="33172">MEVDRFIAEQVAGFAKDDRATSRRLLRQLIAERLGLPESHLLSHPERELPAELVSDLREEVQRLQAGQPWAYSFGHVPFLEDSFRIDRRALVPRPETEELTRLFIERHRTKPPTTILDMCCGSGVIGLSLARAFPRSRVWLTDLSQEALSLGRENAASLALQDRVTFLQGDLWEAVRRGVHATLRFDLVIANPPYVAENDTLDDSVIAFEPPLALFSEDDGQKHIKIILKDLYRFLAVPGRAGFELGHYHHQTLTNFLQQNFDTGDYNWELDQHGVPRFLVFDRGAKGHAE</sequence>
<feature type="domain" description="Methyltransferase small" evidence="6">
    <location>
        <begin position="101"/>
        <end position="202"/>
    </location>
</feature>
<protein>
    <recommendedName>
        <fullName evidence="1">peptide chain release factor N(5)-glutamine methyltransferase</fullName>
        <ecNumber evidence="1">2.1.1.297</ecNumber>
    </recommendedName>
</protein>
<dbReference type="NCBIfam" id="TIGR03534">
    <property type="entry name" value="RF_mod_PrmC"/>
    <property type="match status" value="1"/>
</dbReference>
<dbReference type="GO" id="GO:0032259">
    <property type="term" value="P:methylation"/>
    <property type="evidence" value="ECO:0007669"/>
    <property type="project" value="UniProtKB-KW"/>
</dbReference>
<dbReference type="Gene3D" id="1.10.8.10">
    <property type="entry name" value="DNA helicase RuvA subunit, C-terminal domain"/>
    <property type="match status" value="1"/>
</dbReference>
<keyword evidence="2 8" id="KW-0489">Methyltransferase</keyword>
<dbReference type="GO" id="GO:0003676">
    <property type="term" value="F:nucleic acid binding"/>
    <property type="evidence" value="ECO:0007669"/>
    <property type="project" value="InterPro"/>
</dbReference>
<reference evidence="8" key="1">
    <citation type="submission" date="2021-03" db="EMBL/GenBank/DDBJ databases">
        <title>Acanthopleuribacteraceae sp. M133.</title>
        <authorList>
            <person name="Wang G."/>
        </authorList>
    </citation>
    <scope>NUCLEOTIDE SEQUENCE</scope>
    <source>
        <strain evidence="8">M133</strain>
    </source>
</reference>
<evidence type="ECO:0000256" key="3">
    <source>
        <dbReference type="ARBA" id="ARBA00022679"/>
    </source>
</evidence>
<dbReference type="InterPro" id="IPR019874">
    <property type="entry name" value="RF_methyltr_PrmC"/>
</dbReference>
<dbReference type="CDD" id="cd02440">
    <property type="entry name" value="AdoMet_MTases"/>
    <property type="match status" value="1"/>
</dbReference>
<proteinExistence type="predicted"/>